<dbReference type="VEuPathDB" id="CryptoDB:Vbra_21496"/>
<reference evidence="2 3" key="1">
    <citation type="submission" date="2014-11" db="EMBL/GenBank/DDBJ databases">
        <authorList>
            <person name="Zhu J."/>
            <person name="Qi W."/>
            <person name="Song R."/>
        </authorList>
    </citation>
    <scope>NUCLEOTIDE SEQUENCE [LARGE SCALE GENOMIC DNA]</scope>
</reference>
<proteinExistence type="predicted"/>
<feature type="region of interest" description="Disordered" evidence="1">
    <location>
        <begin position="131"/>
        <end position="160"/>
    </location>
</feature>
<sequence length="160" mass="16677">MVGCRPEEADGAAGEPLPGVLPRPAQAREPLAHPYDVTPVQIDNICSPPFTGPLGNFWSTQRSSNGQRNVLGALTDRHAQDPSAAIELFIREKADGPRPVRASAYVGQPDPHVVAALAQCVPPTRASIAGPILPARSAQDEGEGEGGAGANESCRLASDR</sequence>
<dbReference type="EMBL" id="CDMY01000461">
    <property type="protein sequence ID" value="CEM14940.1"/>
    <property type="molecule type" value="Genomic_DNA"/>
</dbReference>
<dbReference type="AlphaFoldDB" id="A0A0G4FMY3"/>
<gene>
    <name evidence="2" type="ORF">Vbra_21496</name>
</gene>
<organism evidence="2 3">
    <name type="scientific">Vitrella brassicaformis (strain CCMP3155)</name>
    <dbReference type="NCBI Taxonomy" id="1169540"/>
    <lineage>
        <taxon>Eukaryota</taxon>
        <taxon>Sar</taxon>
        <taxon>Alveolata</taxon>
        <taxon>Colpodellida</taxon>
        <taxon>Vitrellaceae</taxon>
        <taxon>Vitrella</taxon>
    </lineage>
</organism>
<keyword evidence="3" id="KW-1185">Reference proteome</keyword>
<evidence type="ECO:0000313" key="3">
    <source>
        <dbReference type="Proteomes" id="UP000041254"/>
    </source>
</evidence>
<feature type="region of interest" description="Disordered" evidence="1">
    <location>
        <begin position="1"/>
        <end position="28"/>
    </location>
</feature>
<dbReference type="InParanoid" id="A0A0G4FMY3"/>
<protein>
    <submittedName>
        <fullName evidence="2">Uncharacterized protein</fullName>
    </submittedName>
</protein>
<name>A0A0G4FMY3_VITBC</name>
<accession>A0A0G4FMY3</accession>
<dbReference type="Proteomes" id="UP000041254">
    <property type="component" value="Unassembled WGS sequence"/>
</dbReference>
<evidence type="ECO:0000313" key="2">
    <source>
        <dbReference type="EMBL" id="CEM14940.1"/>
    </source>
</evidence>
<evidence type="ECO:0000256" key="1">
    <source>
        <dbReference type="SAM" id="MobiDB-lite"/>
    </source>
</evidence>